<feature type="compositionally biased region" description="Basic and acidic residues" evidence="1">
    <location>
        <begin position="165"/>
        <end position="174"/>
    </location>
</feature>
<reference evidence="2 3" key="1">
    <citation type="submission" date="2019-03" db="EMBL/GenBank/DDBJ databases">
        <title>First draft genome of Liparis tanakae, snailfish: a comprehensive survey of snailfish specific genes.</title>
        <authorList>
            <person name="Kim W."/>
            <person name="Song I."/>
            <person name="Jeong J.-H."/>
            <person name="Kim D."/>
            <person name="Kim S."/>
            <person name="Ryu S."/>
            <person name="Song J.Y."/>
            <person name="Lee S.K."/>
        </authorList>
    </citation>
    <scope>NUCLEOTIDE SEQUENCE [LARGE SCALE GENOMIC DNA]</scope>
    <source>
        <tissue evidence="2">Muscle</tissue>
    </source>
</reference>
<evidence type="ECO:0000256" key="1">
    <source>
        <dbReference type="SAM" id="MobiDB-lite"/>
    </source>
</evidence>
<proteinExistence type="predicted"/>
<feature type="compositionally biased region" description="Low complexity" evidence="1">
    <location>
        <begin position="45"/>
        <end position="66"/>
    </location>
</feature>
<organism evidence="2 3">
    <name type="scientific">Liparis tanakae</name>
    <name type="common">Tanaka's snailfish</name>
    <dbReference type="NCBI Taxonomy" id="230148"/>
    <lineage>
        <taxon>Eukaryota</taxon>
        <taxon>Metazoa</taxon>
        <taxon>Chordata</taxon>
        <taxon>Craniata</taxon>
        <taxon>Vertebrata</taxon>
        <taxon>Euteleostomi</taxon>
        <taxon>Actinopterygii</taxon>
        <taxon>Neopterygii</taxon>
        <taxon>Teleostei</taxon>
        <taxon>Neoteleostei</taxon>
        <taxon>Acanthomorphata</taxon>
        <taxon>Eupercaria</taxon>
        <taxon>Perciformes</taxon>
        <taxon>Cottioidei</taxon>
        <taxon>Cottales</taxon>
        <taxon>Liparidae</taxon>
        <taxon>Liparis</taxon>
    </lineage>
</organism>
<sequence>MRKESLRKFLPQNRQDLSPRGGCSRPTKTSTPSLAVPADGGRLWSASGSESASPSPSSSSEASASAHGPMNSSTCSSLIGGCFGISVSSGTRTTSSFMPCCRDEEGSSAGTRLDDQLLELLLQLADFSLGADCVFFVIRDRLLDEPKYFLHGRFQPLVDPQSEQPRARHAGDEHRRKHGTGRFPPRKLH</sequence>
<feature type="region of interest" description="Disordered" evidence="1">
    <location>
        <begin position="1"/>
        <end position="70"/>
    </location>
</feature>
<protein>
    <submittedName>
        <fullName evidence="2">Uncharacterized protein</fullName>
    </submittedName>
</protein>
<evidence type="ECO:0000313" key="2">
    <source>
        <dbReference type="EMBL" id="TNN40408.1"/>
    </source>
</evidence>
<comment type="caution">
    <text evidence="2">The sequence shown here is derived from an EMBL/GenBank/DDBJ whole genome shotgun (WGS) entry which is preliminary data.</text>
</comment>
<evidence type="ECO:0000313" key="3">
    <source>
        <dbReference type="Proteomes" id="UP000314294"/>
    </source>
</evidence>
<dbReference type="AlphaFoldDB" id="A0A4Z2FGU8"/>
<name>A0A4Z2FGU8_9TELE</name>
<feature type="compositionally biased region" description="Basic residues" evidence="1">
    <location>
        <begin position="175"/>
        <end position="189"/>
    </location>
</feature>
<keyword evidence="3" id="KW-1185">Reference proteome</keyword>
<feature type="region of interest" description="Disordered" evidence="1">
    <location>
        <begin position="159"/>
        <end position="189"/>
    </location>
</feature>
<accession>A0A4Z2FGU8</accession>
<dbReference type="EMBL" id="SRLO01001192">
    <property type="protein sequence ID" value="TNN40408.1"/>
    <property type="molecule type" value="Genomic_DNA"/>
</dbReference>
<dbReference type="Proteomes" id="UP000314294">
    <property type="component" value="Unassembled WGS sequence"/>
</dbReference>
<gene>
    <name evidence="2" type="ORF">EYF80_049422</name>
</gene>